<dbReference type="RefSeq" id="XP_029227011.1">
    <property type="nucleotide sequence ID" value="XM_029372868.1"/>
</dbReference>
<dbReference type="InterPro" id="IPR011990">
    <property type="entry name" value="TPR-like_helical_dom_sf"/>
</dbReference>
<name>A0A3R7RVS9_9TRYP</name>
<gene>
    <name evidence="1" type="ORF">Tco025E_05978</name>
</gene>
<sequence length="600" mass="64669">MRRCCCDAVIAELLRRVPHRRQRGGRSHEEAKKRSPVDGLTTSLLCIAASTAGGAAAAQAACDASPPRVDRHAKDPQRVVSALAAASQGAAAPQTPRILRALLLKSRRESAGTHQDAGRAPPACPMAESAVGAGGGAGAAIAQMDEEVVATWYAAFQLFSEAVARHTVAPSIAHINVLLGITVRERRWRQMRQVEMFLDSILTSEAGGGEEEALRTLDAVADVRGPPQPAASLQPNSETYEWFMAAAVSRGHWEEALLCFDGAREACLPVSDGLLRLALEAYRLGGVHSIIGAAGSGHGRTLLVPLPTDHRGPFLHRMAAARPVSGSPAVRRETAAPEHLWEAALLLFSSFLHRVRERETVLLFMSMMAAAGRHLAVLDAYRDCSRTVDLGDGVLPLLSTAAREVGDWALSLRLLRHLAAAQPEAQGTKLGRRVLEDALLVLRRSQQYAKMLWLHLSLPAGMWTARGRVMVAQAAMVQRDLPLLLQLLEAAEAKGLPGRAEDDDDDDDVAAVLCHPLRHPAASAASAVVPERCTTSCCAAFSWSSFTAALTSRHRDITPCKISHRFPWRFTRGFSRAHGGSFPGLRMPHVGPRSPCMRRC</sequence>
<protein>
    <submittedName>
        <fullName evidence="1">Uncharacterized protein</fullName>
    </submittedName>
</protein>
<accession>A0A3R7RVS9</accession>
<dbReference type="GeneID" id="40319589"/>
<evidence type="ECO:0000313" key="2">
    <source>
        <dbReference type="Proteomes" id="UP000284403"/>
    </source>
</evidence>
<dbReference type="EMBL" id="MKKU01000381">
    <property type="protein sequence ID" value="RNF14021.1"/>
    <property type="molecule type" value="Genomic_DNA"/>
</dbReference>
<dbReference type="OrthoDB" id="273717at2759"/>
<evidence type="ECO:0000313" key="1">
    <source>
        <dbReference type="EMBL" id="RNF14021.1"/>
    </source>
</evidence>
<keyword evidence="2" id="KW-1185">Reference proteome</keyword>
<comment type="caution">
    <text evidence="1">The sequence shown here is derived from an EMBL/GenBank/DDBJ whole genome shotgun (WGS) entry which is preliminary data.</text>
</comment>
<dbReference type="Gene3D" id="1.25.40.10">
    <property type="entry name" value="Tetratricopeptide repeat domain"/>
    <property type="match status" value="1"/>
</dbReference>
<dbReference type="AlphaFoldDB" id="A0A3R7RVS9"/>
<organism evidence="1 2">
    <name type="scientific">Trypanosoma conorhini</name>
    <dbReference type="NCBI Taxonomy" id="83891"/>
    <lineage>
        <taxon>Eukaryota</taxon>
        <taxon>Discoba</taxon>
        <taxon>Euglenozoa</taxon>
        <taxon>Kinetoplastea</taxon>
        <taxon>Metakinetoplastina</taxon>
        <taxon>Trypanosomatida</taxon>
        <taxon>Trypanosomatidae</taxon>
        <taxon>Trypanosoma</taxon>
    </lineage>
</organism>
<dbReference type="Proteomes" id="UP000284403">
    <property type="component" value="Unassembled WGS sequence"/>
</dbReference>
<proteinExistence type="predicted"/>
<reference evidence="1 2" key="1">
    <citation type="journal article" date="2018" name="BMC Genomics">
        <title>Genomic comparison of Trypanosoma conorhini and Trypanosoma rangeli to Trypanosoma cruzi strains of high and low virulence.</title>
        <authorList>
            <person name="Bradwell K.R."/>
            <person name="Koparde V.N."/>
            <person name="Matveyev A.V."/>
            <person name="Serrano M.G."/>
            <person name="Alves J.M."/>
            <person name="Parikh H."/>
            <person name="Huang B."/>
            <person name="Lee V."/>
            <person name="Espinosa-Alvarez O."/>
            <person name="Ortiz P.A."/>
            <person name="Costa-Martins A.G."/>
            <person name="Teixeira M.M."/>
            <person name="Buck G.A."/>
        </authorList>
    </citation>
    <scope>NUCLEOTIDE SEQUENCE [LARGE SCALE GENOMIC DNA]</scope>
    <source>
        <strain evidence="1 2">025E</strain>
    </source>
</reference>